<keyword evidence="2" id="KW-1185">Reference proteome</keyword>
<evidence type="ECO:0000313" key="2">
    <source>
        <dbReference type="Proteomes" id="UP000317909"/>
    </source>
</evidence>
<dbReference type="EMBL" id="CP036339">
    <property type="protein sequence ID" value="QDT73220.1"/>
    <property type="molecule type" value="Genomic_DNA"/>
</dbReference>
<gene>
    <name evidence="1" type="ORF">I41_24090</name>
</gene>
<proteinExistence type="predicted"/>
<dbReference type="AlphaFoldDB" id="A0A517TXX0"/>
<evidence type="ECO:0000313" key="1">
    <source>
        <dbReference type="EMBL" id="QDT73220.1"/>
    </source>
</evidence>
<dbReference type="Proteomes" id="UP000317909">
    <property type="component" value="Chromosome"/>
</dbReference>
<organism evidence="1 2">
    <name type="scientific">Lacipirellula limnantheis</name>
    <dbReference type="NCBI Taxonomy" id="2528024"/>
    <lineage>
        <taxon>Bacteria</taxon>
        <taxon>Pseudomonadati</taxon>
        <taxon>Planctomycetota</taxon>
        <taxon>Planctomycetia</taxon>
        <taxon>Pirellulales</taxon>
        <taxon>Lacipirellulaceae</taxon>
        <taxon>Lacipirellula</taxon>
    </lineage>
</organism>
<name>A0A517TXX0_9BACT</name>
<protein>
    <submittedName>
        <fullName evidence="1">Uncharacterized protein</fullName>
    </submittedName>
</protein>
<dbReference type="KEGG" id="llh:I41_24090"/>
<accession>A0A517TXX0</accession>
<sequence length="30" mass="3493">MIIIAVLSAFGIVFKTPHGRRWRDDYDVES</sequence>
<reference evidence="1 2" key="1">
    <citation type="submission" date="2019-02" db="EMBL/GenBank/DDBJ databases">
        <title>Deep-cultivation of Planctomycetes and their phenomic and genomic characterization uncovers novel biology.</title>
        <authorList>
            <person name="Wiegand S."/>
            <person name="Jogler M."/>
            <person name="Boedeker C."/>
            <person name="Pinto D."/>
            <person name="Vollmers J."/>
            <person name="Rivas-Marin E."/>
            <person name="Kohn T."/>
            <person name="Peeters S.H."/>
            <person name="Heuer A."/>
            <person name="Rast P."/>
            <person name="Oberbeckmann S."/>
            <person name="Bunk B."/>
            <person name="Jeske O."/>
            <person name="Meyerdierks A."/>
            <person name="Storesund J.E."/>
            <person name="Kallscheuer N."/>
            <person name="Luecker S."/>
            <person name="Lage O.M."/>
            <person name="Pohl T."/>
            <person name="Merkel B.J."/>
            <person name="Hornburger P."/>
            <person name="Mueller R.-W."/>
            <person name="Bruemmer F."/>
            <person name="Labrenz M."/>
            <person name="Spormann A.M."/>
            <person name="Op den Camp H."/>
            <person name="Overmann J."/>
            <person name="Amann R."/>
            <person name="Jetten M.S.M."/>
            <person name="Mascher T."/>
            <person name="Medema M.H."/>
            <person name="Devos D.P."/>
            <person name="Kaster A.-K."/>
            <person name="Ovreas L."/>
            <person name="Rohde M."/>
            <person name="Galperin M.Y."/>
            <person name="Jogler C."/>
        </authorList>
    </citation>
    <scope>NUCLEOTIDE SEQUENCE [LARGE SCALE GENOMIC DNA]</scope>
    <source>
        <strain evidence="1 2">I41</strain>
    </source>
</reference>